<proteinExistence type="predicted"/>
<dbReference type="KEGG" id="bac:BamMC406_3105"/>
<protein>
    <submittedName>
        <fullName evidence="1">Uncharacterized protein</fullName>
    </submittedName>
</protein>
<dbReference type="Proteomes" id="UP000001680">
    <property type="component" value="Chromosome 2"/>
</dbReference>
<gene>
    <name evidence="1" type="ordered locus">BamMC406_3105</name>
</gene>
<dbReference type="HOGENOM" id="CLU_3372528_0_0_4"/>
<dbReference type="EMBL" id="CP001026">
    <property type="protein sequence ID" value="ACB65580.1"/>
    <property type="molecule type" value="Genomic_DNA"/>
</dbReference>
<dbReference type="AlphaFoldDB" id="B1YXN0"/>
<evidence type="ECO:0000313" key="2">
    <source>
        <dbReference type="Proteomes" id="UP000001680"/>
    </source>
</evidence>
<reference evidence="2" key="1">
    <citation type="submission" date="2008-04" db="EMBL/GenBank/DDBJ databases">
        <title>Complete sequence of chromosome 2 of Burkholderia ambifaria MC40-6.</title>
        <authorList>
            <person name="Copeland A."/>
            <person name="Lucas S."/>
            <person name="Lapidus A."/>
            <person name="Glavina del Rio T."/>
            <person name="Dalin E."/>
            <person name="Tice H."/>
            <person name="Pitluck S."/>
            <person name="Chain P."/>
            <person name="Malfatti S."/>
            <person name="Shin M."/>
            <person name="Vergez L."/>
            <person name="Lang D."/>
            <person name="Schmutz J."/>
            <person name="Larimer F."/>
            <person name="Land M."/>
            <person name="Hauser L."/>
            <person name="Kyrpides N."/>
            <person name="Lykidis A."/>
            <person name="Ramette A."/>
            <person name="Konstantinidis K."/>
            <person name="Tiedje J."/>
            <person name="Richardson P."/>
        </authorList>
    </citation>
    <scope>NUCLEOTIDE SEQUENCE [LARGE SCALE GENOMIC DNA]</scope>
    <source>
        <strain evidence="2">MC40-6</strain>
    </source>
</reference>
<organism evidence="1 2">
    <name type="scientific">Burkholderia ambifaria (strain MC40-6)</name>
    <dbReference type="NCBI Taxonomy" id="398577"/>
    <lineage>
        <taxon>Bacteria</taxon>
        <taxon>Pseudomonadati</taxon>
        <taxon>Pseudomonadota</taxon>
        <taxon>Betaproteobacteria</taxon>
        <taxon>Burkholderiales</taxon>
        <taxon>Burkholderiaceae</taxon>
        <taxon>Burkholderia</taxon>
        <taxon>Burkholderia cepacia complex</taxon>
    </lineage>
</organism>
<name>B1YXN0_BURA4</name>
<sequence length="34" mass="3735">MAAMVRGEIAGVDDEWWSKLHAGPRLGSAFEMLC</sequence>
<evidence type="ECO:0000313" key="1">
    <source>
        <dbReference type="EMBL" id="ACB65580.1"/>
    </source>
</evidence>
<accession>B1YXN0</accession>